<sequence length="116" mass="12194">MTPIEAAADALLRIVVTGERERSAAANPDWQRGQPWIDTLAPTSTDALDVSGLVTDPIGTACRAELRRIGHALHAANPGEDMAALSIEIAEMDPTHAGWRAIVLEMAWGGIGGPTS</sequence>
<evidence type="ECO:0000313" key="2">
    <source>
        <dbReference type="Proteomes" id="UP000199048"/>
    </source>
</evidence>
<dbReference type="EMBL" id="FOTK01000074">
    <property type="protein sequence ID" value="SFM90706.1"/>
    <property type="molecule type" value="Genomic_DNA"/>
</dbReference>
<protein>
    <submittedName>
        <fullName evidence="1">Uncharacterized protein</fullName>
    </submittedName>
</protein>
<gene>
    <name evidence="1" type="ORF">SAMN05192568_10746</name>
</gene>
<proteinExistence type="predicted"/>
<keyword evidence="2" id="KW-1185">Reference proteome</keyword>
<reference evidence="2" key="1">
    <citation type="submission" date="2016-10" db="EMBL/GenBank/DDBJ databases">
        <authorList>
            <person name="Varghese N."/>
            <person name="Submissions S."/>
        </authorList>
    </citation>
    <scope>NUCLEOTIDE SEQUENCE [LARGE SCALE GENOMIC DNA]</scope>
    <source>
        <strain evidence="2">BL36</strain>
    </source>
</reference>
<organism evidence="1 2">
    <name type="scientific">Methylobacterium pseudosasicola</name>
    <dbReference type="NCBI Taxonomy" id="582667"/>
    <lineage>
        <taxon>Bacteria</taxon>
        <taxon>Pseudomonadati</taxon>
        <taxon>Pseudomonadota</taxon>
        <taxon>Alphaproteobacteria</taxon>
        <taxon>Hyphomicrobiales</taxon>
        <taxon>Methylobacteriaceae</taxon>
        <taxon>Methylobacterium</taxon>
    </lineage>
</organism>
<dbReference type="RefSeq" id="WP_092046987.1">
    <property type="nucleotide sequence ID" value="NZ_FOTK01000074.1"/>
</dbReference>
<evidence type="ECO:0000313" key="1">
    <source>
        <dbReference type="EMBL" id="SFM90706.1"/>
    </source>
</evidence>
<dbReference type="AlphaFoldDB" id="A0A1I4UP09"/>
<accession>A0A1I4UP09</accession>
<name>A0A1I4UP09_9HYPH</name>
<dbReference type="OrthoDB" id="7995614at2"/>
<dbReference type="Proteomes" id="UP000199048">
    <property type="component" value="Unassembled WGS sequence"/>
</dbReference>